<feature type="coiled-coil region" evidence="3">
    <location>
        <begin position="20"/>
        <end position="47"/>
    </location>
</feature>
<keyword evidence="7" id="KW-1185">Reference proteome</keyword>
<comment type="similarity">
    <text evidence="2">Belongs to the major facilitator superfamily. Monocarboxylate porter (TC 2.A.1.13) family.</text>
</comment>
<dbReference type="GO" id="GO:0022857">
    <property type="term" value="F:transmembrane transporter activity"/>
    <property type="evidence" value="ECO:0007669"/>
    <property type="project" value="InterPro"/>
</dbReference>
<dbReference type="InterPro" id="IPR050327">
    <property type="entry name" value="Proton-linked_MCT"/>
</dbReference>
<feature type="transmembrane region" description="Helical" evidence="4">
    <location>
        <begin position="385"/>
        <end position="405"/>
    </location>
</feature>
<keyword evidence="4" id="KW-0472">Membrane</keyword>
<feature type="transmembrane region" description="Helical" evidence="4">
    <location>
        <begin position="322"/>
        <end position="343"/>
    </location>
</feature>
<feature type="transmembrane region" description="Helical" evidence="4">
    <location>
        <begin position="186"/>
        <end position="206"/>
    </location>
</feature>
<feature type="transmembrane region" description="Helical" evidence="4">
    <location>
        <begin position="56"/>
        <end position="80"/>
    </location>
</feature>
<sequence>MKCVKSNLTRINTLDLDNNNSNDHEVKEDLEQQLKNAKDNNDTNKKEESFEVPDGGYGWVIVGAIFLISVVTWGANAGFAVYLAHYLSEDTFEGGTKIDYAVIGGLAFGSGLMIAPLITYLNGLFGFKITMLMGALLGLTAMLLASFATKLWQLYLTQGVVQGFGLAFTYVPSMPIISHYFKKKRTLAAGIAASGSGLGGIFFALVMDRIMRSKGVRWALRSQGIICFVLIIVSISILRDRRDRIQAEFRAIDRAILCSKGFWINTAWITFVILGYVVVQYAISDFTRSLGYSAKQGSINSAMVALGAFVFRPLLGTLADRFGTVTVGGIVYFLCCVLCYVMWVLCRNFATSLFFSILIGGLMGYIWGSLGTIVPRVVGLPKMGVAFGMHWICIGSIGIISPIIGLALRGPVDENSYNPAAYQNPALYCGSMFLATSFFLFLLRAFLIARELVSENTTDSDFGRELAVAVSWKLVFTSMFRRGKTKI</sequence>
<dbReference type="InterPro" id="IPR036259">
    <property type="entry name" value="MFS_trans_sf"/>
</dbReference>
<evidence type="ECO:0000259" key="5">
    <source>
        <dbReference type="PROSITE" id="PS50850"/>
    </source>
</evidence>
<accession>A0A1D2VLL7</accession>
<dbReference type="FunCoup" id="A0A1D2VLL7">
    <property type="interactions" value="143"/>
</dbReference>
<feature type="transmembrane region" description="Helical" evidence="4">
    <location>
        <begin position="218"/>
        <end position="238"/>
    </location>
</feature>
<dbReference type="OrthoDB" id="6499973at2759"/>
<feature type="transmembrane region" description="Helical" evidence="4">
    <location>
        <begin position="349"/>
        <end position="373"/>
    </location>
</feature>
<dbReference type="InterPro" id="IPR011701">
    <property type="entry name" value="MFS"/>
</dbReference>
<dbReference type="EMBL" id="KV454477">
    <property type="protein sequence ID" value="ODV62506.1"/>
    <property type="molecule type" value="Genomic_DNA"/>
</dbReference>
<feature type="domain" description="Major facilitator superfamily (MFS) profile" evidence="5">
    <location>
        <begin position="62"/>
        <end position="453"/>
    </location>
</feature>
<protein>
    <submittedName>
        <fullName evidence="6">MFS general substrate transporter</fullName>
    </submittedName>
</protein>
<keyword evidence="3" id="KW-0175">Coiled coil</keyword>
<evidence type="ECO:0000313" key="6">
    <source>
        <dbReference type="EMBL" id="ODV62506.1"/>
    </source>
</evidence>
<dbReference type="RefSeq" id="XP_020048813.1">
    <property type="nucleotide sequence ID" value="XM_020192846.1"/>
</dbReference>
<dbReference type="SUPFAM" id="SSF103473">
    <property type="entry name" value="MFS general substrate transporter"/>
    <property type="match status" value="1"/>
</dbReference>
<feature type="transmembrane region" description="Helical" evidence="4">
    <location>
        <begin position="425"/>
        <end position="447"/>
    </location>
</feature>
<feature type="transmembrane region" description="Helical" evidence="4">
    <location>
        <begin position="262"/>
        <end position="283"/>
    </location>
</feature>
<comment type="subcellular location">
    <subcellularLocation>
        <location evidence="1">Membrane</location>
        <topology evidence="1">Multi-pass membrane protein</topology>
    </subcellularLocation>
</comment>
<dbReference type="PROSITE" id="PS50850">
    <property type="entry name" value="MFS"/>
    <property type="match status" value="1"/>
</dbReference>
<gene>
    <name evidence="6" type="ORF">ASCRUDRAFT_74869</name>
</gene>
<dbReference type="GO" id="GO:0016020">
    <property type="term" value="C:membrane"/>
    <property type="evidence" value="ECO:0007669"/>
    <property type="project" value="UniProtKB-SubCell"/>
</dbReference>
<feature type="transmembrane region" description="Helical" evidence="4">
    <location>
        <begin position="154"/>
        <end position="174"/>
    </location>
</feature>
<dbReference type="PANTHER" id="PTHR11360:SF315">
    <property type="entry name" value="TRANSPORTER MCH2-RELATED"/>
    <property type="match status" value="1"/>
</dbReference>
<keyword evidence="4" id="KW-0812">Transmembrane</keyword>
<organism evidence="6 7">
    <name type="scientific">Ascoidea rubescens DSM 1968</name>
    <dbReference type="NCBI Taxonomy" id="1344418"/>
    <lineage>
        <taxon>Eukaryota</taxon>
        <taxon>Fungi</taxon>
        <taxon>Dikarya</taxon>
        <taxon>Ascomycota</taxon>
        <taxon>Saccharomycotina</taxon>
        <taxon>Saccharomycetes</taxon>
        <taxon>Ascoideaceae</taxon>
        <taxon>Ascoidea</taxon>
    </lineage>
</organism>
<dbReference type="InterPro" id="IPR020846">
    <property type="entry name" value="MFS_dom"/>
</dbReference>
<evidence type="ECO:0000313" key="7">
    <source>
        <dbReference type="Proteomes" id="UP000095038"/>
    </source>
</evidence>
<evidence type="ECO:0000256" key="4">
    <source>
        <dbReference type="SAM" id="Phobius"/>
    </source>
</evidence>
<dbReference type="Proteomes" id="UP000095038">
    <property type="component" value="Unassembled WGS sequence"/>
</dbReference>
<dbReference type="Pfam" id="PF07690">
    <property type="entry name" value="MFS_1"/>
    <property type="match status" value="1"/>
</dbReference>
<dbReference type="GeneID" id="30966482"/>
<evidence type="ECO:0000256" key="1">
    <source>
        <dbReference type="ARBA" id="ARBA00004141"/>
    </source>
</evidence>
<proteinExistence type="inferred from homology"/>
<evidence type="ECO:0000256" key="2">
    <source>
        <dbReference type="ARBA" id="ARBA00006727"/>
    </source>
</evidence>
<feature type="transmembrane region" description="Helical" evidence="4">
    <location>
        <begin position="298"/>
        <end position="315"/>
    </location>
</feature>
<dbReference type="PANTHER" id="PTHR11360">
    <property type="entry name" value="MONOCARBOXYLATE TRANSPORTER"/>
    <property type="match status" value="1"/>
</dbReference>
<feature type="transmembrane region" description="Helical" evidence="4">
    <location>
        <begin position="100"/>
        <end position="122"/>
    </location>
</feature>
<evidence type="ECO:0000256" key="3">
    <source>
        <dbReference type="SAM" id="Coils"/>
    </source>
</evidence>
<name>A0A1D2VLL7_9ASCO</name>
<dbReference type="Gene3D" id="1.20.1250.20">
    <property type="entry name" value="MFS general substrate transporter like domains"/>
    <property type="match status" value="2"/>
</dbReference>
<keyword evidence="4" id="KW-1133">Transmembrane helix</keyword>
<dbReference type="InParanoid" id="A0A1D2VLL7"/>
<feature type="transmembrane region" description="Helical" evidence="4">
    <location>
        <begin position="129"/>
        <end position="148"/>
    </location>
</feature>
<dbReference type="AlphaFoldDB" id="A0A1D2VLL7"/>
<reference evidence="7" key="1">
    <citation type="submission" date="2016-05" db="EMBL/GenBank/DDBJ databases">
        <title>Comparative genomics of biotechnologically important yeasts.</title>
        <authorList>
            <consortium name="DOE Joint Genome Institute"/>
            <person name="Riley R."/>
            <person name="Haridas S."/>
            <person name="Wolfe K.H."/>
            <person name="Lopes M.R."/>
            <person name="Hittinger C.T."/>
            <person name="Goker M."/>
            <person name="Salamov A."/>
            <person name="Wisecaver J."/>
            <person name="Long T.M."/>
            <person name="Aerts A.L."/>
            <person name="Barry K."/>
            <person name="Choi C."/>
            <person name="Clum A."/>
            <person name="Coughlan A.Y."/>
            <person name="Deshpande S."/>
            <person name="Douglass A.P."/>
            <person name="Hanson S.J."/>
            <person name="Klenk H.-P."/>
            <person name="Labutti K."/>
            <person name="Lapidus A."/>
            <person name="Lindquist E."/>
            <person name="Lipzen A."/>
            <person name="Meier-Kolthoff J.P."/>
            <person name="Ohm R.A."/>
            <person name="Otillar R.P."/>
            <person name="Pangilinan J."/>
            <person name="Peng Y."/>
            <person name="Rokas A."/>
            <person name="Rosa C.A."/>
            <person name="Scheuner C."/>
            <person name="Sibirny A.A."/>
            <person name="Slot J.C."/>
            <person name="Stielow J.B."/>
            <person name="Sun H."/>
            <person name="Kurtzman C.P."/>
            <person name="Blackwell M."/>
            <person name="Grigoriev I.V."/>
            <person name="Jeffries T.W."/>
        </authorList>
    </citation>
    <scope>NUCLEOTIDE SEQUENCE [LARGE SCALE GENOMIC DNA]</scope>
    <source>
        <strain evidence="7">DSM 1968</strain>
    </source>
</reference>